<evidence type="ECO:0000256" key="2">
    <source>
        <dbReference type="ARBA" id="ARBA00006706"/>
    </source>
</evidence>
<dbReference type="Gene3D" id="1.10.600.10">
    <property type="entry name" value="Farnesyl Diphosphate Synthase"/>
    <property type="match status" value="1"/>
</dbReference>
<gene>
    <name evidence="8" type="ORF">C2869_00970</name>
</gene>
<comment type="similarity">
    <text evidence="2 7">Belongs to the FPP/GGPP synthase family.</text>
</comment>
<keyword evidence="4" id="KW-0479">Metal-binding</keyword>
<dbReference type="GO" id="GO:0005737">
    <property type="term" value="C:cytoplasm"/>
    <property type="evidence" value="ECO:0007669"/>
    <property type="project" value="UniProtKB-ARBA"/>
</dbReference>
<keyword evidence="6" id="KW-0414">Isoprene biosynthesis</keyword>
<dbReference type="KEGG" id="cate:C2869_00970"/>
<evidence type="ECO:0000256" key="3">
    <source>
        <dbReference type="ARBA" id="ARBA00022679"/>
    </source>
</evidence>
<dbReference type="InterPro" id="IPR000092">
    <property type="entry name" value="Polyprenyl_synt"/>
</dbReference>
<accession>A0A2S0VLL7</accession>
<dbReference type="InterPro" id="IPR053378">
    <property type="entry name" value="Prenyl_diphosphate_synthase"/>
</dbReference>
<dbReference type="CDD" id="cd00685">
    <property type="entry name" value="Trans_IPPS_HT"/>
    <property type="match status" value="1"/>
</dbReference>
<dbReference type="GO" id="GO:0016114">
    <property type="term" value="P:terpenoid biosynthetic process"/>
    <property type="evidence" value="ECO:0007669"/>
    <property type="project" value="UniProtKB-ARBA"/>
</dbReference>
<dbReference type="SFLD" id="SFLDG01017">
    <property type="entry name" value="Polyprenyl_Transferase_Like"/>
    <property type="match status" value="1"/>
</dbReference>
<dbReference type="EMBL" id="CP026604">
    <property type="protein sequence ID" value="AWB65098.1"/>
    <property type="molecule type" value="Genomic_DNA"/>
</dbReference>
<dbReference type="FunFam" id="1.10.600.10:FF:000001">
    <property type="entry name" value="Geranylgeranyl diphosphate synthase"/>
    <property type="match status" value="1"/>
</dbReference>
<evidence type="ECO:0000313" key="9">
    <source>
        <dbReference type="Proteomes" id="UP000244441"/>
    </source>
</evidence>
<keyword evidence="3 7" id="KW-0808">Transferase</keyword>
<evidence type="ECO:0000256" key="7">
    <source>
        <dbReference type="RuleBase" id="RU004466"/>
    </source>
</evidence>
<dbReference type="Proteomes" id="UP000244441">
    <property type="component" value="Chromosome"/>
</dbReference>
<evidence type="ECO:0000256" key="4">
    <source>
        <dbReference type="ARBA" id="ARBA00022723"/>
    </source>
</evidence>
<reference evidence="8 9" key="1">
    <citation type="submission" date="2018-01" db="EMBL/GenBank/DDBJ databases">
        <title>Genome sequence of a Cantenovulum-like bacteria.</title>
        <authorList>
            <person name="Tan W.R."/>
            <person name="Lau N.-S."/>
            <person name="Go F."/>
            <person name="Amirul A.-A.A."/>
        </authorList>
    </citation>
    <scope>NUCLEOTIDE SEQUENCE [LARGE SCALE GENOMIC DNA]</scope>
    <source>
        <strain evidence="8 9">CCB-QB4</strain>
    </source>
</reference>
<dbReference type="NCBIfam" id="NF045485">
    <property type="entry name" value="FPPsyn"/>
    <property type="match status" value="1"/>
</dbReference>
<dbReference type="AlphaFoldDB" id="A0A2S0VLL7"/>
<dbReference type="PROSITE" id="PS00723">
    <property type="entry name" value="POLYPRENYL_SYNTHASE_1"/>
    <property type="match status" value="1"/>
</dbReference>
<comment type="cofactor">
    <cofactor evidence="1">
        <name>Mg(2+)</name>
        <dbReference type="ChEBI" id="CHEBI:18420"/>
    </cofactor>
</comment>
<dbReference type="InterPro" id="IPR008949">
    <property type="entry name" value="Isoprenoid_synthase_dom_sf"/>
</dbReference>
<dbReference type="PANTHER" id="PTHR43281:SF1">
    <property type="entry name" value="FARNESYL DIPHOSPHATE SYNTHASE"/>
    <property type="match status" value="1"/>
</dbReference>
<name>A0A2S0VLL7_9ALTE</name>
<keyword evidence="9" id="KW-1185">Reference proteome</keyword>
<dbReference type="PROSITE" id="PS00444">
    <property type="entry name" value="POLYPRENYL_SYNTHASE_2"/>
    <property type="match status" value="1"/>
</dbReference>
<dbReference type="SFLD" id="SFLDS00005">
    <property type="entry name" value="Isoprenoid_Synthase_Type_I"/>
    <property type="match status" value="1"/>
</dbReference>
<protein>
    <submittedName>
        <fullName evidence="8">Geranyl transferase</fullName>
    </submittedName>
</protein>
<dbReference type="InterPro" id="IPR033749">
    <property type="entry name" value="Polyprenyl_synt_CS"/>
</dbReference>
<dbReference type="SUPFAM" id="SSF48576">
    <property type="entry name" value="Terpenoid synthases"/>
    <property type="match status" value="1"/>
</dbReference>
<sequence>MGLQASVQESQQLVEDQLIKSLSQIGSEIAPRLHQAISYSLLNGGKRVRPFLVFAVAEMIGLDKQLVAPAAASLEMIHSYSLVHDDLPAMDNDELRRGKPTCHIQFDEAHAILAGDALQPLAFAYLMQASVSADIKVRWVELLSDSAGYKGMCGGQSLDLLAEDEQVSLSELENIHRLKTGALLSCAVQLACVAKPDLPAQHQQAIANFAKNIGLAFQVRDDILDITSTTEQLGKPQGSDAKLLKSTYPSLLGLEQAQQKADDLYDAAIAALDSLPYCTALLKEFAAYIVNRNH</sequence>
<keyword evidence="5" id="KW-0460">Magnesium</keyword>
<dbReference type="GO" id="GO:0008654">
    <property type="term" value="P:phospholipid biosynthetic process"/>
    <property type="evidence" value="ECO:0007669"/>
    <property type="project" value="UniProtKB-ARBA"/>
</dbReference>
<evidence type="ECO:0000256" key="1">
    <source>
        <dbReference type="ARBA" id="ARBA00001946"/>
    </source>
</evidence>
<proteinExistence type="inferred from homology"/>
<organism evidence="8 9">
    <name type="scientific">Saccharobesus litoralis</name>
    <dbReference type="NCBI Taxonomy" id="2172099"/>
    <lineage>
        <taxon>Bacteria</taxon>
        <taxon>Pseudomonadati</taxon>
        <taxon>Pseudomonadota</taxon>
        <taxon>Gammaproteobacteria</taxon>
        <taxon>Alteromonadales</taxon>
        <taxon>Alteromonadaceae</taxon>
        <taxon>Saccharobesus</taxon>
    </lineage>
</organism>
<dbReference type="Pfam" id="PF00348">
    <property type="entry name" value="polyprenyl_synt"/>
    <property type="match status" value="1"/>
</dbReference>
<evidence type="ECO:0000313" key="8">
    <source>
        <dbReference type="EMBL" id="AWB65098.1"/>
    </source>
</evidence>
<dbReference type="GO" id="GO:0046872">
    <property type="term" value="F:metal ion binding"/>
    <property type="evidence" value="ECO:0007669"/>
    <property type="project" value="UniProtKB-KW"/>
</dbReference>
<dbReference type="GO" id="GO:0004659">
    <property type="term" value="F:prenyltransferase activity"/>
    <property type="evidence" value="ECO:0007669"/>
    <property type="project" value="InterPro"/>
</dbReference>
<evidence type="ECO:0000256" key="6">
    <source>
        <dbReference type="ARBA" id="ARBA00023229"/>
    </source>
</evidence>
<evidence type="ECO:0000256" key="5">
    <source>
        <dbReference type="ARBA" id="ARBA00022842"/>
    </source>
</evidence>
<dbReference type="PANTHER" id="PTHR43281">
    <property type="entry name" value="FARNESYL DIPHOSPHATE SYNTHASE"/>
    <property type="match status" value="1"/>
</dbReference>
<dbReference type="OrthoDB" id="9805316at2"/>